<sequence>MKVNSIVNTTKQDKIKIQIVSRTILLANSFGNAAYILDFLRYLQQTGIDTEFILLDESPNGRNLWYLIPESLRTVTKVVAIDHFTVGSYLVSSSISNWIIESLRFMYNLLLPNRIKNIYRRNRDKKELPPRYILPLKLWDRLLAPKEIEFVNSQVVRYQPDVVIANYAHLSDIFDALKEKTNILKVILTHDVRHQRTAQFQKLGLDSFEVEWNREKERHALKKAQVLLAIQQEDCKIFQNMVPESKVICMPLAATCKSHQFPQVPGRCLFVGSNANHNYYGLKWFLENVWDKIIQLNPNSSLHICGNICDLIKETYPNVHILGVVKDLKPEYSAAEVCLVPLLAGSGLKIKLVEAMSYGRACVSTSVGIQGLPEISGHTTLVADTAEDFANSVHTLFTDSQKRKLMEQQAYRYIEENLSPQSVYQPFVDYIYQHVQHQQTNTLDTMVAV</sequence>
<comment type="caution">
    <text evidence="1">The sequence shown here is derived from an EMBL/GenBank/DDBJ whole genome shotgun (WGS) entry which is preliminary data.</text>
</comment>
<dbReference type="RefSeq" id="WP_127082764.1">
    <property type="nucleotide sequence ID" value="NZ_RSCL01000010.1"/>
</dbReference>
<evidence type="ECO:0000313" key="2">
    <source>
        <dbReference type="Proteomes" id="UP000271624"/>
    </source>
</evidence>
<accession>A0A433VFF9</accession>
<proteinExistence type="predicted"/>
<keyword evidence="2" id="KW-1185">Reference proteome</keyword>
<dbReference type="EMBL" id="RSCL01000010">
    <property type="protein sequence ID" value="RUT04797.1"/>
    <property type="molecule type" value="Genomic_DNA"/>
</dbReference>
<dbReference type="CDD" id="cd03801">
    <property type="entry name" value="GT4_PimA-like"/>
    <property type="match status" value="1"/>
</dbReference>
<dbReference type="Gene3D" id="3.40.50.2000">
    <property type="entry name" value="Glycogen Phosphorylase B"/>
    <property type="match status" value="1"/>
</dbReference>
<reference evidence="1" key="1">
    <citation type="submission" date="2018-12" db="EMBL/GenBank/DDBJ databases">
        <authorList>
            <person name="Will S."/>
            <person name="Neumann-Schaal M."/>
            <person name="Henke P."/>
        </authorList>
    </citation>
    <scope>NUCLEOTIDE SEQUENCE</scope>
    <source>
        <strain evidence="1">PCC 7102</strain>
    </source>
</reference>
<dbReference type="Proteomes" id="UP000271624">
    <property type="component" value="Unassembled WGS sequence"/>
</dbReference>
<name>A0A433VFF9_9CYAN</name>
<dbReference type="AlphaFoldDB" id="A0A433VFF9"/>
<evidence type="ECO:0000313" key="1">
    <source>
        <dbReference type="EMBL" id="RUT04797.1"/>
    </source>
</evidence>
<protein>
    <recommendedName>
        <fullName evidence="3">Glycosyl transferase</fullName>
    </recommendedName>
</protein>
<gene>
    <name evidence="1" type="ORF">DSM106972_043660</name>
</gene>
<dbReference type="PANTHER" id="PTHR12526:SF630">
    <property type="entry name" value="GLYCOSYLTRANSFERASE"/>
    <property type="match status" value="1"/>
</dbReference>
<organism evidence="1 2">
    <name type="scientific">Dulcicalothrix desertica PCC 7102</name>
    <dbReference type="NCBI Taxonomy" id="232991"/>
    <lineage>
        <taxon>Bacteria</taxon>
        <taxon>Bacillati</taxon>
        <taxon>Cyanobacteriota</taxon>
        <taxon>Cyanophyceae</taxon>
        <taxon>Nostocales</taxon>
        <taxon>Calotrichaceae</taxon>
        <taxon>Dulcicalothrix</taxon>
    </lineage>
</organism>
<evidence type="ECO:0008006" key="3">
    <source>
        <dbReference type="Google" id="ProtNLM"/>
    </source>
</evidence>
<dbReference type="OrthoDB" id="9807209at2"/>
<dbReference type="SUPFAM" id="SSF53756">
    <property type="entry name" value="UDP-Glycosyltransferase/glycogen phosphorylase"/>
    <property type="match status" value="1"/>
</dbReference>
<dbReference type="Pfam" id="PF13692">
    <property type="entry name" value="Glyco_trans_1_4"/>
    <property type="match status" value="1"/>
</dbReference>
<dbReference type="PANTHER" id="PTHR12526">
    <property type="entry name" value="GLYCOSYLTRANSFERASE"/>
    <property type="match status" value="1"/>
</dbReference>
<reference evidence="1" key="2">
    <citation type="journal article" date="2019" name="Genome Biol. Evol.">
        <title>Day and night: Metabolic profiles and evolutionary relationships of six axenic non-marine cyanobacteria.</title>
        <authorList>
            <person name="Will S.E."/>
            <person name="Henke P."/>
            <person name="Boedeker C."/>
            <person name="Huang S."/>
            <person name="Brinkmann H."/>
            <person name="Rohde M."/>
            <person name="Jarek M."/>
            <person name="Friedl T."/>
            <person name="Seufert S."/>
            <person name="Schumacher M."/>
            <person name="Overmann J."/>
            <person name="Neumann-Schaal M."/>
            <person name="Petersen J."/>
        </authorList>
    </citation>
    <scope>NUCLEOTIDE SEQUENCE [LARGE SCALE GENOMIC DNA]</scope>
    <source>
        <strain evidence="1">PCC 7102</strain>
    </source>
</reference>